<reference evidence="4" key="1">
    <citation type="journal article" date="2019" name="Int. J. Syst. Evol. Microbiol.">
        <title>The Global Catalogue of Microorganisms (GCM) 10K type strain sequencing project: providing services to taxonomists for standard genome sequencing and annotation.</title>
        <authorList>
            <consortium name="The Broad Institute Genomics Platform"/>
            <consortium name="The Broad Institute Genome Sequencing Center for Infectious Disease"/>
            <person name="Wu L."/>
            <person name="Ma J."/>
        </authorList>
    </citation>
    <scope>NUCLEOTIDE SEQUENCE [LARGE SCALE GENOMIC DNA]</scope>
    <source>
        <strain evidence="4">KCTC 22558</strain>
    </source>
</reference>
<dbReference type="CDD" id="cd07041">
    <property type="entry name" value="STAS_RsbR_RsbS_like"/>
    <property type="match status" value="1"/>
</dbReference>
<dbReference type="Proteomes" id="UP000643403">
    <property type="component" value="Unassembled WGS sequence"/>
</dbReference>
<dbReference type="Pfam" id="PF14361">
    <property type="entry name" value="RsbRD_N"/>
    <property type="match status" value="1"/>
</dbReference>
<keyword evidence="1" id="KW-0597">Phosphoprotein</keyword>
<name>A0ABQ3C512_9GAMM</name>
<sequence length="301" mass="32336">MAGRVVTSGALSSLESAMAHPASLLPDVIRQDKPAILDDWRHELEQTASALRGRVTKEELGARGAEMLDHLAQAVSTGADGTTQADFAVLDRFFDEFARDRVLQGFNAEETATFVLSLKRPVFARLRDRAEPAALADALWDATQLVDKLALRCVGAFQRMREAVIERQQAELLELSTPVVKLWDGVLALPIIGTLDSARTQTMMETLLTRIADTGSAIAIIDITGVPTVDTLVAQHLIKTVTAIRLMGAECIISGVRPQIAQTIVHLGVDLGNVTTKANLADALALALTRTGLSVAKTVRA</sequence>
<dbReference type="SUPFAM" id="SSF52091">
    <property type="entry name" value="SpoIIaa-like"/>
    <property type="match status" value="1"/>
</dbReference>
<dbReference type="InterPro" id="IPR025751">
    <property type="entry name" value="RsbRD_N_dom"/>
</dbReference>
<accession>A0ABQ3C512</accession>
<dbReference type="Pfam" id="PF01740">
    <property type="entry name" value="STAS"/>
    <property type="match status" value="1"/>
</dbReference>
<proteinExistence type="predicted"/>
<dbReference type="PANTHER" id="PTHR33745">
    <property type="entry name" value="RSBT ANTAGONIST PROTEIN RSBS-RELATED"/>
    <property type="match status" value="1"/>
</dbReference>
<dbReference type="PANTHER" id="PTHR33745:SF3">
    <property type="entry name" value="RSBT CO-ANTAGONIST PROTEIN RSBRC"/>
    <property type="match status" value="1"/>
</dbReference>
<dbReference type="InterPro" id="IPR051932">
    <property type="entry name" value="Bact_StressResp_Reg"/>
</dbReference>
<dbReference type="EMBL" id="BMXY01000002">
    <property type="protein sequence ID" value="GGZ65212.1"/>
    <property type="molecule type" value="Genomic_DNA"/>
</dbReference>
<feature type="domain" description="STAS" evidence="2">
    <location>
        <begin position="176"/>
        <end position="287"/>
    </location>
</feature>
<comment type="caution">
    <text evidence="3">The sequence shown here is derived from an EMBL/GenBank/DDBJ whole genome shotgun (WGS) entry which is preliminary data.</text>
</comment>
<keyword evidence="4" id="KW-1185">Reference proteome</keyword>
<protein>
    <submittedName>
        <fullName evidence="3">Polyvinylalcohol dehydrogenase</fullName>
    </submittedName>
</protein>
<dbReference type="InterPro" id="IPR002645">
    <property type="entry name" value="STAS_dom"/>
</dbReference>
<dbReference type="PROSITE" id="PS50801">
    <property type="entry name" value="STAS"/>
    <property type="match status" value="1"/>
</dbReference>
<evidence type="ECO:0000313" key="3">
    <source>
        <dbReference type="EMBL" id="GGZ65212.1"/>
    </source>
</evidence>
<dbReference type="InterPro" id="IPR036513">
    <property type="entry name" value="STAS_dom_sf"/>
</dbReference>
<organism evidence="3 4">
    <name type="scientific">Cognatilysobacter xinjiangensis</name>
    <dbReference type="NCBI Taxonomy" id="546892"/>
    <lineage>
        <taxon>Bacteria</taxon>
        <taxon>Pseudomonadati</taxon>
        <taxon>Pseudomonadota</taxon>
        <taxon>Gammaproteobacteria</taxon>
        <taxon>Lysobacterales</taxon>
        <taxon>Lysobacteraceae</taxon>
        <taxon>Cognatilysobacter</taxon>
    </lineage>
</organism>
<evidence type="ECO:0000256" key="1">
    <source>
        <dbReference type="ARBA" id="ARBA00022553"/>
    </source>
</evidence>
<evidence type="ECO:0000313" key="4">
    <source>
        <dbReference type="Proteomes" id="UP000643403"/>
    </source>
</evidence>
<evidence type="ECO:0000259" key="2">
    <source>
        <dbReference type="PROSITE" id="PS50801"/>
    </source>
</evidence>
<dbReference type="Gene3D" id="3.30.750.24">
    <property type="entry name" value="STAS domain"/>
    <property type="match status" value="1"/>
</dbReference>
<gene>
    <name evidence="3" type="primary">rsbR</name>
    <name evidence="3" type="ORF">GCM10008101_18730</name>
</gene>